<keyword evidence="3" id="KW-1185">Reference proteome</keyword>
<dbReference type="PANTHER" id="PTHR21310:SF42">
    <property type="entry name" value="BIFUNCTIONAL AAC_APH"/>
    <property type="match status" value="1"/>
</dbReference>
<dbReference type="EMBL" id="JBHTII010000002">
    <property type="protein sequence ID" value="MFD0791798.1"/>
    <property type="molecule type" value="Genomic_DNA"/>
</dbReference>
<dbReference type="EC" id="2.7.-.-" evidence="2"/>
<dbReference type="InterPro" id="IPR011009">
    <property type="entry name" value="Kinase-like_dom_sf"/>
</dbReference>
<keyword evidence="2" id="KW-0808">Transferase</keyword>
<gene>
    <name evidence="2" type="ORF">ACFQ0P_15480</name>
</gene>
<reference evidence="3" key="1">
    <citation type="journal article" date="2019" name="Int. J. Syst. Evol. Microbiol.">
        <title>The Global Catalogue of Microorganisms (GCM) 10K type strain sequencing project: providing services to taxonomists for standard genome sequencing and annotation.</title>
        <authorList>
            <consortium name="The Broad Institute Genomics Platform"/>
            <consortium name="The Broad Institute Genome Sequencing Center for Infectious Disease"/>
            <person name="Wu L."/>
            <person name="Ma J."/>
        </authorList>
    </citation>
    <scope>NUCLEOTIDE SEQUENCE [LARGE SCALE GENOMIC DNA]</scope>
    <source>
        <strain evidence="3">CCUG 54523</strain>
    </source>
</reference>
<protein>
    <submittedName>
        <fullName evidence="2">Aminoglycoside phosphotransferase family protein</fullName>
        <ecNumber evidence="2">2.7.-.-</ecNumber>
    </submittedName>
</protein>
<evidence type="ECO:0000259" key="1">
    <source>
        <dbReference type="Pfam" id="PF01636"/>
    </source>
</evidence>
<organism evidence="2 3">
    <name type="scientific">Microbacterium insulae</name>
    <dbReference type="NCBI Taxonomy" id="483014"/>
    <lineage>
        <taxon>Bacteria</taxon>
        <taxon>Bacillati</taxon>
        <taxon>Actinomycetota</taxon>
        <taxon>Actinomycetes</taxon>
        <taxon>Micrococcales</taxon>
        <taxon>Microbacteriaceae</taxon>
        <taxon>Microbacterium</taxon>
    </lineage>
</organism>
<feature type="domain" description="Aminoglycoside phosphotransferase" evidence="1">
    <location>
        <begin position="36"/>
        <end position="272"/>
    </location>
</feature>
<dbReference type="Pfam" id="PF01636">
    <property type="entry name" value="APH"/>
    <property type="match status" value="1"/>
</dbReference>
<dbReference type="GO" id="GO:0016740">
    <property type="term" value="F:transferase activity"/>
    <property type="evidence" value="ECO:0007669"/>
    <property type="project" value="UniProtKB-KW"/>
</dbReference>
<dbReference type="Proteomes" id="UP001597055">
    <property type="component" value="Unassembled WGS sequence"/>
</dbReference>
<name>A0ABW3ALB6_9MICO</name>
<dbReference type="PANTHER" id="PTHR21310">
    <property type="entry name" value="AMINOGLYCOSIDE PHOSPHOTRANSFERASE-RELATED-RELATED"/>
    <property type="match status" value="1"/>
</dbReference>
<proteinExistence type="predicted"/>
<accession>A0ABW3ALB6</accession>
<dbReference type="Gene3D" id="3.30.200.20">
    <property type="entry name" value="Phosphorylase Kinase, domain 1"/>
    <property type="match status" value="1"/>
</dbReference>
<comment type="caution">
    <text evidence="2">The sequence shown here is derived from an EMBL/GenBank/DDBJ whole genome shotgun (WGS) entry which is preliminary data.</text>
</comment>
<dbReference type="RefSeq" id="WP_204979530.1">
    <property type="nucleotide sequence ID" value="NZ_JBHTII010000002.1"/>
</dbReference>
<sequence length="305" mass="32653">MADKPAGEVVIDEALVRQLLREQAGALEGATSLPLARVSAGWDNEVWRLGEDWAVRLPRRAAAASLIVHEHRALPLVGPAIEATGVRVPMPVVRAEPGSSFPWRWSVAPWIEGSRGIDVPWKVRTGWAESLAAALGALHVAAPPDHPPNPVRGVPLPERADSFTARREALVAARLVTDAEERAVTTAWEDGLAEPPWTGPPVWIHGDLHPGNIVADAARLVGIIDFGDVTAGDPAYDLAVAWLAFDANGRERFRAATGPRYDLATWTRARAWAAAVAVLLLAHSDDEPDYAALGRSALDEIVSGS</sequence>
<dbReference type="InterPro" id="IPR002575">
    <property type="entry name" value="Aminoglycoside_PTrfase"/>
</dbReference>
<dbReference type="InterPro" id="IPR051678">
    <property type="entry name" value="AGP_Transferase"/>
</dbReference>
<evidence type="ECO:0000313" key="2">
    <source>
        <dbReference type="EMBL" id="MFD0791798.1"/>
    </source>
</evidence>
<dbReference type="CDD" id="cd05155">
    <property type="entry name" value="APH_ChoK_like_1"/>
    <property type="match status" value="1"/>
</dbReference>
<dbReference type="SUPFAM" id="SSF56112">
    <property type="entry name" value="Protein kinase-like (PK-like)"/>
    <property type="match status" value="1"/>
</dbReference>
<dbReference type="Gene3D" id="3.90.1200.10">
    <property type="match status" value="1"/>
</dbReference>
<evidence type="ECO:0000313" key="3">
    <source>
        <dbReference type="Proteomes" id="UP001597055"/>
    </source>
</evidence>